<feature type="compositionally biased region" description="Basic and acidic residues" evidence="7">
    <location>
        <begin position="1"/>
        <end position="10"/>
    </location>
</feature>
<dbReference type="GO" id="GO:0004686">
    <property type="term" value="F:elongation factor-2 kinase activity"/>
    <property type="evidence" value="ECO:0007669"/>
    <property type="project" value="UniProtKB-UniRule"/>
</dbReference>
<evidence type="ECO:0000313" key="9">
    <source>
        <dbReference type="EMBL" id="MUP40191.1"/>
    </source>
</evidence>
<dbReference type="CDD" id="cd16967">
    <property type="entry name" value="Alpha_kinase_eEF2K"/>
    <property type="match status" value="1"/>
</dbReference>
<keyword evidence="3 6" id="KW-0547">Nucleotide-binding</keyword>
<feature type="compositionally biased region" description="Basic and acidic residues" evidence="7">
    <location>
        <begin position="378"/>
        <end position="393"/>
    </location>
</feature>
<dbReference type="PIRSF" id="PIRSF038139">
    <property type="entry name" value="Elongation_factor_2_kinase"/>
    <property type="match status" value="1"/>
</dbReference>
<dbReference type="Gene3D" id="3.20.200.10">
    <property type="entry name" value="MHCK/EF2 kinase"/>
    <property type="match status" value="1"/>
</dbReference>
<dbReference type="InterPro" id="IPR011009">
    <property type="entry name" value="Kinase-like_dom_sf"/>
</dbReference>
<dbReference type="GO" id="GO:0003746">
    <property type="term" value="F:translation elongation factor activity"/>
    <property type="evidence" value="ECO:0007669"/>
    <property type="project" value="UniProtKB-KW"/>
</dbReference>
<evidence type="ECO:0000256" key="5">
    <source>
        <dbReference type="ARBA" id="ARBA00022840"/>
    </source>
</evidence>
<comment type="activity regulation">
    <text evidence="6">Undergoes calcium/calmodulin-dependent intramolecular autophosphorylation, and this results in it becoming partially calcium/calmodulin-independent.</text>
</comment>
<dbReference type="EMBL" id="GHBY01000014">
    <property type="protein sequence ID" value="MUP40191.1"/>
    <property type="molecule type" value="Transcribed_RNA"/>
</dbReference>
<dbReference type="GO" id="GO:0005524">
    <property type="term" value="F:ATP binding"/>
    <property type="evidence" value="ECO:0007669"/>
    <property type="project" value="UniProtKB-UniRule"/>
</dbReference>
<evidence type="ECO:0000256" key="4">
    <source>
        <dbReference type="ARBA" id="ARBA00022777"/>
    </source>
</evidence>
<feature type="compositionally biased region" description="Low complexity" evidence="7">
    <location>
        <begin position="400"/>
        <end position="411"/>
    </location>
</feature>
<keyword evidence="9" id="KW-0251">Elongation factor</keyword>
<dbReference type="SUPFAM" id="SSF81901">
    <property type="entry name" value="HCP-like"/>
    <property type="match status" value="1"/>
</dbReference>
<keyword evidence="1 6" id="KW-0723">Serine/threonine-protein kinase</keyword>
<dbReference type="Pfam" id="PF02816">
    <property type="entry name" value="Alpha_kinase"/>
    <property type="match status" value="1"/>
</dbReference>
<evidence type="ECO:0000256" key="2">
    <source>
        <dbReference type="ARBA" id="ARBA00022679"/>
    </source>
</evidence>
<dbReference type="PANTHER" id="PTHR45992:SF2">
    <property type="entry name" value="EUKARYOTIC ELONGATION FACTOR 2 KINASE"/>
    <property type="match status" value="1"/>
</dbReference>
<dbReference type="InterPro" id="IPR051852">
    <property type="entry name" value="Alpha-type_PK"/>
</dbReference>
<keyword evidence="5 6" id="KW-0067">ATP-binding</keyword>
<dbReference type="GO" id="GO:0031037">
    <property type="term" value="P:myosin II filament disassembly"/>
    <property type="evidence" value="ECO:0007669"/>
    <property type="project" value="TreeGrafter"/>
</dbReference>
<dbReference type="GO" id="GO:0005509">
    <property type="term" value="F:calcium ion binding"/>
    <property type="evidence" value="ECO:0007669"/>
    <property type="project" value="UniProtKB-UniRule"/>
</dbReference>
<dbReference type="PROSITE" id="PS51158">
    <property type="entry name" value="ALPHA_KINASE"/>
    <property type="match status" value="1"/>
</dbReference>
<feature type="region of interest" description="Disordered" evidence="7">
    <location>
        <begin position="373"/>
        <end position="412"/>
    </location>
</feature>
<dbReference type="GO" id="GO:0005516">
    <property type="term" value="F:calmodulin binding"/>
    <property type="evidence" value="ECO:0007669"/>
    <property type="project" value="UniProtKB-UniRule"/>
</dbReference>
<keyword evidence="4 6" id="KW-0418">Kinase</keyword>
<dbReference type="EC" id="2.7.11.20" evidence="6"/>
<dbReference type="GO" id="GO:1903013">
    <property type="term" value="P:response to differentiation-inducing factor 1"/>
    <property type="evidence" value="ECO:0007669"/>
    <property type="project" value="TreeGrafter"/>
</dbReference>
<keyword evidence="6" id="KW-0112">Calmodulin-binding</keyword>
<comment type="subunit">
    <text evidence="6">Monomer or homodimer.</text>
</comment>
<evidence type="ECO:0000259" key="8">
    <source>
        <dbReference type="PROSITE" id="PS51158"/>
    </source>
</evidence>
<evidence type="ECO:0000256" key="6">
    <source>
        <dbReference type="PIRNR" id="PIRNR038139"/>
    </source>
</evidence>
<protein>
    <recommendedName>
        <fullName evidence="6">Eukaryotic elongation factor 2 kinase</fullName>
        <ecNumber evidence="6">2.7.11.20</ecNumber>
    </recommendedName>
</protein>
<name>A0A646QD63_9MYRI</name>
<dbReference type="AlphaFoldDB" id="A0A646QD63"/>
<dbReference type="SUPFAM" id="SSF56112">
    <property type="entry name" value="Protein kinase-like (PK-like)"/>
    <property type="match status" value="1"/>
</dbReference>
<feature type="compositionally biased region" description="Acidic residues" evidence="7">
    <location>
        <begin position="11"/>
        <end position="21"/>
    </location>
</feature>
<accession>A0A646QD63</accession>
<dbReference type="InterPro" id="IPR004166">
    <property type="entry name" value="a-kinase_dom"/>
</dbReference>
<keyword evidence="2 6" id="KW-0808">Transferase</keyword>
<keyword evidence="9" id="KW-0648">Protein biosynthesis</keyword>
<comment type="catalytic activity">
    <reaction evidence="6">
        <text>[translation elongation factor 2] + ATP = [translation elongation factor 2]-phosphate + ADP + H(+)</text>
        <dbReference type="Rhea" id="RHEA:21436"/>
        <dbReference type="Rhea" id="RHEA-COMP:11268"/>
        <dbReference type="Rhea" id="RHEA-COMP:11269"/>
        <dbReference type="ChEBI" id="CHEBI:15378"/>
        <dbReference type="ChEBI" id="CHEBI:30616"/>
        <dbReference type="ChEBI" id="CHEBI:43176"/>
        <dbReference type="ChEBI" id="CHEBI:68546"/>
        <dbReference type="ChEBI" id="CHEBI:456216"/>
        <dbReference type="EC" id="2.7.11.20"/>
    </reaction>
</comment>
<sequence>MKDKSSSKVECDDDDDDDDTSDMILDPISVEDFRQVETVGCSVQERQGEIGNKERNTSVGIVSGKERRRRISQMNASQRHWYEALLKLRDMKDPWEKFHLDDYATEAVVRHRYNTLQKSWVKDEVLVKMEPEPFNHGAMRECYRMRKITKYCHSNKWKTATNYVAKRYMDDVDRNIYFEDVKLQMDAKLWGEEFNRHNPPKKIDIFQMAVLEFIKRPGKPLFHVEHFIEGNYIKYNSNSGYVTDDVRFTPQAFSHFTFERSGHELIVVDIQGVGDLYTDPQIHTAGGKEYGDGNLGTRGMALFFHSHECNIICDSLGLSRFDLTPSEEEIIKHHDSCDQDSVTYIRGTEELCMLPSQYERTHLHEFLRTRSLSSGNDSMHELSPHGNEGKRTFSECSQGSSENDNCSDNDSGVGSVTRHRIRRITDSGSLTEEIDKQMFHNFVEKLSRPSCVHREIEMRKLREDASRSKTGGSVLGQIHLDLAKYHEMCRFTSVNGSYDKASALFHLQHAADCGNLEAICNLARIYLNLVHDILVDIEMEPTEKNISEGLDYLQLAAEAGDRASMIYLAQAYDTGYNLGLRRERSWKEAVYWYNQATNTDEHDESGNYDHCMDNPKYLLLARQAEMYKEGLYCLEQDLTMSGELFQEAGNEAMNAMKGRLANKYFSLAEEVWSEIDE</sequence>
<evidence type="ECO:0000256" key="7">
    <source>
        <dbReference type="SAM" id="MobiDB-lite"/>
    </source>
</evidence>
<dbReference type="PANTHER" id="PTHR45992">
    <property type="entry name" value="EUKARYOTIC ELONGATION FACTOR 2 KINASE-RELATED"/>
    <property type="match status" value="1"/>
</dbReference>
<dbReference type="InterPro" id="IPR017400">
    <property type="entry name" value="eEF-2K"/>
</dbReference>
<dbReference type="SMART" id="SM00811">
    <property type="entry name" value="Alpha_kinase"/>
    <property type="match status" value="1"/>
</dbReference>
<proteinExistence type="inferred from homology"/>
<comment type="similarity">
    <text evidence="6">Belongs to the protein kinase superfamily. Alpha-type protein kinase family.</text>
</comment>
<dbReference type="InterPro" id="IPR011990">
    <property type="entry name" value="TPR-like_helical_dom_sf"/>
</dbReference>
<dbReference type="Gene3D" id="3.30.200.20">
    <property type="entry name" value="Phosphorylase Kinase, domain 1"/>
    <property type="match status" value="2"/>
</dbReference>
<feature type="region of interest" description="Disordered" evidence="7">
    <location>
        <begin position="1"/>
        <end position="23"/>
    </location>
</feature>
<organism evidence="9">
    <name type="scientific">Hemiscolopendra marginata</name>
    <dbReference type="NCBI Taxonomy" id="943146"/>
    <lineage>
        <taxon>Eukaryota</taxon>
        <taxon>Metazoa</taxon>
        <taxon>Ecdysozoa</taxon>
        <taxon>Arthropoda</taxon>
        <taxon>Myriapoda</taxon>
        <taxon>Chilopoda</taxon>
        <taxon>Pleurostigmophora</taxon>
        <taxon>Scolopendromorpha</taxon>
        <taxon>Scolopendridae</taxon>
        <taxon>Hemiscolopendra</taxon>
    </lineage>
</organism>
<dbReference type="InterPro" id="IPR047588">
    <property type="entry name" value="eEF2K_a_kinase_dom"/>
</dbReference>
<reference evidence="9" key="1">
    <citation type="submission" date="2018-11" db="EMBL/GenBank/DDBJ databases">
        <title>Venom-gland transcriptomics and venom proteomics of the Florida green centipede (Hemiscolopendra marginata) reveal sex-based variation in a centipede venom.</title>
        <authorList>
            <person name="Nystrom G.S."/>
            <person name="Ward M.J."/>
            <person name="Ellsworth S.A."/>
            <person name="Rokyta D.R."/>
        </authorList>
    </citation>
    <scope>NUCLEOTIDE SEQUENCE</scope>
    <source>
        <tissue evidence="9">Venom gland</tissue>
    </source>
</reference>
<evidence type="ECO:0000256" key="1">
    <source>
        <dbReference type="ARBA" id="ARBA00022527"/>
    </source>
</evidence>
<dbReference type="FunFam" id="3.20.200.10:FF:000002">
    <property type="entry name" value="Eukaryotic elongation factor 2 kinase"/>
    <property type="match status" value="1"/>
</dbReference>
<feature type="domain" description="Alpha-type protein kinase" evidence="8">
    <location>
        <begin position="112"/>
        <end position="321"/>
    </location>
</feature>
<evidence type="ECO:0000256" key="3">
    <source>
        <dbReference type="ARBA" id="ARBA00022741"/>
    </source>
</evidence>
<dbReference type="Gene3D" id="1.25.40.10">
    <property type="entry name" value="Tetratricopeptide repeat domain"/>
    <property type="match status" value="1"/>
</dbReference>
<keyword evidence="6" id="KW-0106">Calcium</keyword>